<sequence length="66" mass="7359">MAPDCRFQNHVTSRWITPGTKTRAGCQHSVCSLATLIGLLGCFELDLRTKRLIRSIAPCHDLMDMA</sequence>
<proteinExistence type="predicted"/>
<gene>
    <name evidence="1" type="ORF">BDV39DRAFT_184909</name>
</gene>
<name>A0A5N6WLW5_9EURO</name>
<dbReference type="EMBL" id="ML741858">
    <property type="protein sequence ID" value="KAE8321854.1"/>
    <property type="molecule type" value="Genomic_DNA"/>
</dbReference>
<dbReference type="AlphaFoldDB" id="A0A5N6WLW5"/>
<accession>A0A5N6WLW5</accession>
<evidence type="ECO:0000313" key="1">
    <source>
        <dbReference type="EMBL" id="KAE8321854.1"/>
    </source>
</evidence>
<dbReference type="Proteomes" id="UP000325945">
    <property type="component" value="Unassembled WGS sequence"/>
</dbReference>
<keyword evidence="2" id="KW-1185">Reference proteome</keyword>
<protein>
    <submittedName>
        <fullName evidence="1">Uncharacterized protein</fullName>
    </submittedName>
</protein>
<organism evidence="1 2">
    <name type="scientific">Aspergillus sergii</name>
    <dbReference type="NCBI Taxonomy" id="1034303"/>
    <lineage>
        <taxon>Eukaryota</taxon>
        <taxon>Fungi</taxon>
        <taxon>Dikarya</taxon>
        <taxon>Ascomycota</taxon>
        <taxon>Pezizomycotina</taxon>
        <taxon>Eurotiomycetes</taxon>
        <taxon>Eurotiomycetidae</taxon>
        <taxon>Eurotiales</taxon>
        <taxon>Aspergillaceae</taxon>
        <taxon>Aspergillus</taxon>
        <taxon>Aspergillus subgen. Circumdati</taxon>
    </lineage>
</organism>
<evidence type="ECO:0000313" key="2">
    <source>
        <dbReference type="Proteomes" id="UP000325945"/>
    </source>
</evidence>
<reference evidence="2" key="1">
    <citation type="submission" date="2019-04" db="EMBL/GenBank/DDBJ databases">
        <title>Friends and foes A comparative genomics studyof 23 Aspergillus species from section Flavi.</title>
        <authorList>
            <consortium name="DOE Joint Genome Institute"/>
            <person name="Kjaerbolling I."/>
            <person name="Vesth T."/>
            <person name="Frisvad J.C."/>
            <person name="Nybo J.L."/>
            <person name="Theobald S."/>
            <person name="Kildgaard S."/>
            <person name="Isbrandt T."/>
            <person name="Kuo A."/>
            <person name="Sato A."/>
            <person name="Lyhne E.K."/>
            <person name="Kogle M.E."/>
            <person name="Wiebenga A."/>
            <person name="Kun R.S."/>
            <person name="Lubbers R.J."/>
            <person name="Makela M.R."/>
            <person name="Barry K."/>
            <person name="Chovatia M."/>
            <person name="Clum A."/>
            <person name="Daum C."/>
            <person name="Haridas S."/>
            <person name="He G."/>
            <person name="LaButti K."/>
            <person name="Lipzen A."/>
            <person name="Mondo S."/>
            <person name="Riley R."/>
            <person name="Salamov A."/>
            <person name="Simmons B.A."/>
            <person name="Magnuson J.K."/>
            <person name="Henrissat B."/>
            <person name="Mortensen U.H."/>
            <person name="Larsen T.O."/>
            <person name="Devries R.P."/>
            <person name="Grigoriev I.V."/>
            <person name="Machida M."/>
            <person name="Baker S.E."/>
            <person name="Andersen M.R."/>
        </authorList>
    </citation>
    <scope>NUCLEOTIDE SEQUENCE [LARGE SCALE GENOMIC DNA]</scope>
    <source>
        <strain evidence="2">CBS 130017</strain>
    </source>
</reference>